<reference evidence="2 3" key="1">
    <citation type="submission" date="2011-02" db="EMBL/GenBank/DDBJ databases">
        <title>The Genome Sequence of Sphaeroforma arctica JP610.</title>
        <authorList>
            <consortium name="The Broad Institute Genome Sequencing Platform"/>
            <person name="Russ C."/>
            <person name="Cuomo C."/>
            <person name="Young S.K."/>
            <person name="Zeng Q."/>
            <person name="Gargeya S."/>
            <person name="Alvarado L."/>
            <person name="Berlin A."/>
            <person name="Chapman S.B."/>
            <person name="Chen Z."/>
            <person name="Freedman E."/>
            <person name="Gellesch M."/>
            <person name="Goldberg J."/>
            <person name="Griggs A."/>
            <person name="Gujja S."/>
            <person name="Heilman E."/>
            <person name="Heiman D."/>
            <person name="Howarth C."/>
            <person name="Mehta T."/>
            <person name="Neiman D."/>
            <person name="Pearson M."/>
            <person name="Roberts A."/>
            <person name="Saif S."/>
            <person name="Shea T."/>
            <person name="Shenoy N."/>
            <person name="Sisk P."/>
            <person name="Stolte C."/>
            <person name="Sykes S."/>
            <person name="White J."/>
            <person name="Yandava C."/>
            <person name="Burger G."/>
            <person name="Gray M.W."/>
            <person name="Holland P.W.H."/>
            <person name="King N."/>
            <person name="Lang F.B.F."/>
            <person name="Roger A.J."/>
            <person name="Ruiz-Trillo I."/>
            <person name="Haas B."/>
            <person name="Nusbaum C."/>
            <person name="Birren B."/>
        </authorList>
    </citation>
    <scope>NUCLEOTIDE SEQUENCE [LARGE SCALE GENOMIC DNA]</scope>
    <source>
        <strain evidence="2 3">JP610</strain>
    </source>
</reference>
<proteinExistence type="predicted"/>
<evidence type="ECO:0000256" key="1">
    <source>
        <dbReference type="SAM" id="MobiDB-lite"/>
    </source>
</evidence>
<feature type="region of interest" description="Disordered" evidence="1">
    <location>
        <begin position="1"/>
        <end position="136"/>
    </location>
</feature>
<evidence type="ECO:0000313" key="3">
    <source>
        <dbReference type="Proteomes" id="UP000054560"/>
    </source>
</evidence>
<feature type="compositionally biased region" description="Basic and acidic residues" evidence="1">
    <location>
        <begin position="1"/>
        <end position="24"/>
    </location>
</feature>
<dbReference type="AlphaFoldDB" id="A0A0L0FH73"/>
<organism evidence="2 3">
    <name type="scientific">Sphaeroforma arctica JP610</name>
    <dbReference type="NCBI Taxonomy" id="667725"/>
    <lineage>
        <taxon>Eukaryota</taxon>
        <taxon>Ichthyosporea</taxon>
        <taxon>Ichthyophonida</taxon>
        <taxon>Sphaeroforma</taxon>
    </lineage>
</organism>
<dbReference type="Proteomes" id="UP000054560">
    <property type="component" value="Unassembled WGS sequence"/>
</dbReference>
<dbReference type="GeneID" id="25911877"/>
<dbReference type="RefSeq" id="XP_014150019.1">
    <property type="nucleotide sequence ID" value="XM_014294544.1"/>
</dbReference>
<protein>
    <submittedName>
        <fullName evidence="2">Uncharacterized protein</fullName>
    </submittedName>
</protein>
<feature type="compositionally biased region" description="Polar residues" evidence="1">
    <location>
        <begin position="77"/>
        <end position="95"/>
    </location>
</feature>
<sequence>MEKRDRLVEKRKKLEELKRAREARANNVKSTASMGAGAQSGGTTHQQMQHQQQQQMDIDNLLTSILKPGDSPVSGYLSPSTQGKDIQDGHTSPNTPDIGPSTPAGNLSEDEIELSRNATPSKQRNSPYPPQHSPLQRFSNLSVAALYI</sequence>
<accession>A0A0L0FH73</accession>
<name>A0A0L0FH73_9EUKA</name>
<keyword evidence="3" id="KW-1185">Reference proteome</keyword>
<dbReference type="EMBL" id="KQ243251">
    <property type="protein sequence ID" value="KNC76117.1"/>
    <property type="molecule type" value="Genomic_DNA"/>
</dbReference>
<evidence type="ECO:0000313" key="2">
    <source>
        <dbReference type="EMBL" id="KNC76117.1"/>
    </source>
</evidence>
<feature type="compositionally biased region" description="Low complexity" evidence="1">
    <location>
        <begin position="45"/>
        <end position="56"/>
    </location>
</feature>
<feature type="compositionally biased region" description="Polar residues" evidence="1">
    <location>
        <begin position="116"/>
        <end position="126"/>
    </location>
</feature>
<gene>
    <name evidence="2" type="ORF">SARC_11373</name>
</gene>